<dbReference type="SUPFAM" id="SSF56601">
    <property type="entry name" value="beta-lactamase/transpeptidase-like"/>
    <property type="match status" value="1"/>
</dbReference>
<dbReference type="PANTHER" id="PTHR30023:SF0">
    <property type="entry name" value="PENICILLIN-SENSITIVE CARBOXYPEPTIDASE A"/>
    <property type="match status" value="1"/>
</dbReference>
<comment type="similarity">
    <text evidence="1">Belongs to the peptidase S13 family.</text>
</comment>
<protein>
    <submittedName>
        <fullName evidence="3">Unannotated protein</fullName>
    </submittedName>
</protein>
<dbReference type="Pfam" id="PF02113">
    <property type="entry name" value="Peptidase_S13"/>
    <property type="match status" value="2"/>
</dbReference>
<dbReference type="GO" id="GO:0006508">
    <property type="term" value="P:proteolysis"/>
    <property type="evidence" value="ECO:0007669"/>
    <property type="project" value="InterPro"/>
</dbReference>
<reference evidence="3" key="1">
    <citation type="submission" date="2020-05" db="EMBL/GenBank/DDBJ databases">
        <authorList>
            <person name="Chiriac C."/>
            <person name="Salcher M."/>
            <person name="Ghai R."/>
            <person name="Kavagutti S V."/>
        </authorList>
    </citation>
    <scope>NUCLEOTIDE SEQUENCE</scope>
</reference>
<dbReference type="Gene3D" id="3.40.710.10">
    <property type="entry name" value="DD-peptidase/beta-lactamase superfamily"/>
    <property type="match status" value="2"/>
</dbReference>
<gene>
    <name evidence="3" type="ORF">UFOPK3674_00969</name>
</gene>
<dbReference type="InterPro" id="IPR012338">
    <property type="entry name" value="Beta-lactam/transpept-like"/>
</dbReference>
<dbReference type="EMBL" id="CAFBMX010000004">
    <property type="protein sequence ID" value="CAB4927879.1"/>
    <property type="molecule type" value="Genomic_DNA"/>
</dbReference>
<dbReference type="Gene3D" id="3.50.80.20">
    <property type="entry name" value="D-Ala-D-Ala carboxypeptidase C, peptidase S13"/>
    <property type="match status" value="1"/>
</dbReference>
<organism evidence="3">
    <name type="scientific">freshwater metagenome</name>
    <dbReference type="NCBI Taxonomy" id="449393"/>
    <lineage>
        <taxon>unclassified sequences</taxon>
        <taxon>metagenomes</taxon>
        <taxon>ecological metagenomes</taxon>
    </lineage>
</organism>
<evidence type="ECO:0000313" key="3">
    <source>
        <dbReference type="EMBL" id="CAB4927879.1"/>
    </source>
</evidence>
<dbReference type="NCBIfam" id="TIGR00666">
    <property type="entry name" value="PBP4"/>
    <property type="match status" value="1"/>
</dbReference>
<accession>A0A6J7IAP6</accession>
<evidence type="ECO:0000256" key="2">
    <source>
        <dbReference type="ARBA" id="ARBA00022801"/>
    </source>
</evidence>
<proteinExistence type="inferred from homology"/>
<dbReference type="InterPro" id="IPR000667">
    <property type="entry name" value="Peptidase_S13"/>
</dbReference>
<keyword evidence="2" id="KW-0378">Hydrolase</keyword>
<dbReference type="GO" id="GO:0004185">
    <property type="term" value="F:serine-type carboxypeptidase activity"/>
    <property type="evidence" value="ECO:0007669"/>
    <property type="project" value="InterPro"/>
</dbReference>
<dbReference type="AlphaFoldDB" id="A0A6J7IAP6"/>
<dbReference type="PANTHER" id="PTHR30023">
    <property type="entry name" value="D-ALANYL-D-ALANINE CARBOXYPEPTIDASE"/>
    <property type="match status" value="1"/>
</dbReference>
<sequence>MLSRRLLAPLCALLLLLVLPAGASALDRATVGRSFDRWIARSGATYSGAFVRDLTTGEALYAARADRPRIPASVEKLFTTAAALGTLVPTGHLQTRVARTGTLDRGALDGDLLLIGGGDPTLGADDLQRLAREVRRAGIRRVSGSVIGDESRFDGLRGGPRTSGAADVDMSGVLGALTINRGYAARPGGPALAAARRFARALRARGVRVSGRTTTGEAPLDAEPIAAAASPSILELAQTTNITSDNFYAETLLKALAAQESAPARTALGASVARSALLGMGVSPGTIADGSGLSRRNTVTARQVVGLLARMHASDLGPAFESTLAVAGRTGTLRRRLIGTSAEGACRGKTGTLRDVSTLAGYCRTLEGHVVAFAILLNGVNVSAAHAAQDRAVAVLARYMSRPLGRKLFG</sequence>
<dbReference type="PRINTS" id="PR00922">
    <property type="entry name" value="DADACBPTASE3"/>
</dbReference>
<dbReference type="GO" id="GO:0000270">
    <property type="term" value="P:peptidoglycan metabolic process"/>
    <property type="evidence" value="ECO:0007669"/>
    <property type="project" value="TreeGrafter"/>
</dbReference>
<evidence type="ECO:0000256" key="1">
    <source>
        <dbReference type="ARBA" id="ARBA00006096"/>
    </source>
</evidence>
<name>A0A6J7IAP6_9ZZZZ</name>